<dbReference type="SUPFAM" id="SSF53335">
    <property type="entry name" value="S-adenosyl-L-methionine-dependent methyltransferases"/>
    <property type="match status" value="2"/>
</dbReference>
<keyword evidence="5" id="KW-1185">Reference proteome</keyword>
<evidence type="ECO:0000256" key="2">
    <source>
        <dbReference type="ARBA" id="ARBA00022691"/>
    </source>
</evidence>
<dbReference type="OrthoDB" id="413520at2759"/>
<feature type="compositionally biased region" description="Basic and acidic residues" evidence="3">
    <location>
        <begin position="251"/>
        <end position="268"/>
    </location>
</feature>
<reference evidence="4" key="1">
    <citation type="submission" date="2025-08" db="UniProtKB">
        <authorList>
            <consortium name="Ensembl"/>
        </authorList>
    </citation>
    <scope>IDENTIFICATION</scope>
</reference>
<dbReference type="RefSeq" id="XP_017297387.1">
    <property type="nucleotide sequence ID" value="XM_017441898.3"/>
</dbReference>
<keyword evidence="1" id="KW-0489">Methyltransferase</keyword>
<proteinExistence type="predicted"/>
<accession>A0A3Q3H2R9</accession>
<protein>
    <submittedName>
        <fullName evidence="4">Protein-lysine methyltransferase METTL21C-like</fullName>
    </submittedName>
</protein>
<name>A0A3Q3H2R9_KRYMA</name>
<sequence>MEEMDSTRDGEEGDRFEKSRERKEESAAGKQRKPSSWSPCFYSRAGKEVFSYAGQKVTIQEGLDSYAGMIWPAALDLCHYLDTHRDRWNLVDKAVLEVGAGTGLVSIVAALLGGWVTATDLPEVLDNMRVNLSRNTRGRCRHTPQVAALTWGHDLEHTFPSSACRYDYVLAADVVYHHDFLDELLATMKHFCRPGTTLIWANKVRFESDLVFTENFHKSFQTSVLSEDGEVKIFMATSREGEDEELGVSDLEEKLNGDELPDVPREKESDELEAEGGGEESSERESGEEEESEKSSEPGEGGAKEDEAEEQTDKSSRDENVSEQKFVKQSWTPSVLCSTTKEVFSYVGENIVIYESLDSYGATLWPAALALSSFLETNSQTFGLQGKEVLELGSGTGLVAIVASLLGASVMATDLPEVLSNLQANVMRNTRGRCRHTPRIAALSWSHNLEHTFRSSACRYDYVLAADVVYQHDFLDELLATMKHFCRPGTTLIWANKVRLESDLVFTENFHKSFQTSVLSEDGEVKIFMATSREGD</sequence>
<dbReference type="GO" id="GO:0008168">
    <property type="term" value="F:methyltransferase activity"/>
    <property type="evidence" value="ECO:0007669"/>
    <property type="project" value="UniProtKB-KW"/>
</dbReference>
<dbReference type="Gene3D" id="3.40.50.150">
    <property type="entry name" value="Vaccinia Virus protein VP39"/>
    <property type="match status" value="2"/>
</dbReference>
<dbReference type="CDD" id="cd02440">
    <property type="entry name" value="AdoMet_MTases"/>
    <property type="match status" value="2"/>
</dbReference>
<evidence type="ECO:0000313" key="4">
    <source>
        <dbReference type="Ensembl" id="ENSKMAP00000029757.1"/>
    </source>
</evidence>
<dbReference type="Proteomes" id="UP000264800">
    <property type="component" value="Unplaced"/>
</dbReference>
<reference evidence="4" key="2">
    <citation type="submission" date="2025-09" db="UniProtKB">
        <authorList>
            <consortium name="Ensembl"/>
        </authorList>
    </citation>
    <scope>IDENTIFICATION</scope>
</reference>
<evidence type="ECO:0000313" key="5">
    <source>
        <dbReference type="Proteomes" id="UP000264800"/>
    </source>
</evidence>
<feature type="compositionally biased region" description="Basic and acidic residues" evidence="3">
    <location>
        <begin position="1"/>
        <end position="27"/>
    </location>
</feature>
<dbReference type="PANTHER" id="PTHR14614">
    <property type="entry name" value="HEPATOCELLULAR CARCINOMA-ASSOCIATED ANTIGEN"/>
    <property type="match status" value="1"/>
</dbReference>
<keyword evidence="1" id="KW-0808">Transferase</keyword>
<dbReference type="STRING" id="37003.ENSKMAP00000029757"/>
<evidence type="ECO:0000256" key="1">
    <source>
        <dbReference type="ARBA" id="ARBA00022603"/>
    </source>
</evidence>
<dbReference type="GeneTree" id="ENSGT00940000156596"/>
<evidence type="ECO:0000256" key="3">
    <source>
        <dbReference type="SAM" id="MobiDB-lite"/>
    </source>
</evidence>
<dbReference type="AlphaFoldDB" id="A0A3Q3H2R9"/>
<dbReference type="Ensembl" id="ENSKMAT00000030125.1">
    <property type="protein sequence ID" value="ENSKMAP00000029757.1"/>
    <property type="gene ID" value="ENSKMAG00000022012.1"/>
</dbReference>
<feature type="compositionally biased region" description="Basic and acidic residues" evidence="3">
    <location>
        <begin position="293"/>
        <end position="325"/>
    </location>
</feature>
<feature type="region of interest" description="Disordered" evidence="3">
    <location>
        <begin position="1"/>
        <end position="36"/>
    </location>
</feature>
<dbReference type="InterPro" id="IPR029063">
    <property type="entry name" value="SAM-dependent_MTases_sf"/>
</dbReference>
<dbReference type="GeneID" id="108251545"/>
<dbReference type="InterPro" id="IPR019410">
    <property type="entry name" value="Methyltransf_16"/>
</dbReference>
<feature type="region of interest" description="Disordered" evidence="3">
    <location>
        <begin position="237"/>
        <end position="325"/>
    </location>
</feature>
<keyword evidence="2" id="KW-0949">S-adenosyl-L-methionine</keyword>
<dbReference type="KEGG" id="kmr:108251545"/>
<dbReference type="GO" id="GO:0032259">
    <property type="term" value="P:methylation"/>
    <property type="evidence" value="ECO:0007669"/>
    <property type="project" value="UniProtKB-KW"/>
</dbReference>
<organism evidence="4 5">
    <name type="scientific">Kryptolebias marmoratus</name>
    <name type="common">Mangrove killifish</name>
    <name type="synonym">Rivulus marmoratus</name>
    <dbReference type="NCBI Taxonomy" id="37003"/>
    <lineage>
        <taxon>Eukaryota</taxon>
        <taxon>Metazoa</taxon>
        <taxon>Chordata</taxon>
        <taxon>Craniata</taxon>
        <taxon>Vertebrata</taxon>
        <taxon>Euteleostomi</taxon>
        <taxon>Actinopterygii</taxon>
        <taxon>Neopterygii</taxon>
        <taxon>Teleostei</taxon>
        <taxon>Neoteleostei</taxon>
        <taxon>Acanthomorphata</taxon>
        <taxon>Ovalentaria</taxon>
        <taxon>Atherinomorphae</taxon>
        <taxon>Cyprinodontiformes</taxon>
        <taxon>Rivulidae</taxon>
        <taxon>Kryptolebias</taxon>
    </lineage>
</organism>
<dbReference type="PANTHER" id="PTHR14614:SF13">
    <property type="entry name" value="PROTEIN-LYSINE METHYLTRANSFERASE METTL21C"/>
    <property type="match status" value="1"/>
</dbReference>
<feature type="compositionally biased region" description="Acidic residues" evidence="3">
    <location>
        <begin position="269"/>
        <end position="292"/>
    </location>
</feature>
<dbReference type="Pfam" id="PF10294">
    <property type="entry name" value="Methyltransf_16"/>
    <property type="match status" value="2"/>
</dbReference>
<dbReference type="OMA" id="KIFMAMS"/>